<keyword evidence="3" id="KW-0378">Hydrolase</keyword>
<evidence type="ECO:0000256" key="1">
    <source>
        <dbReference type="ARBA" id="ARBA00001947"/>
    </source>
</evidence>
<gene>
    <name evidence="6" type="ORF">FXB38_41195</name>
</gene>
<comment type="caution">
    <text evidence="6">The sequence shown here is derived from an EMBL/GenBank/DDBJ whole genome shotgun (WGS) entry which is preliminary data.</text>
</comment>
<organism evidence="6 7">
    <name type="scientific">Bradyrhizobium cytisi</name>
    <dbReference type="NCBI Taxonomy" id="515489"/>
    <lineage>
        <taxon>Bacteria</taxon>
        <taxon>Pseudomonadati</taxon>
        <taxon>Pseudomonadota</taxon>
        <taxon>Alphaproteobacteria</taxon>
        <taxon>Hyphomicrobiales</taxon>
        <taxon>Nitrobacteraceae</taxon>
        <taxon>Bradyrhizobium</taxon>
    </lineage>
</organism>
<dbReference type="PANTHER" id="PTHR37326:SF1">
    <property type="entry name" value="BLL3975 PROTEIN"/>
    <property type="match status" value="1"/>
</dbReference>
<evidence type="ECO:0000313" key="7">
    <source>
        <dbReference type="Proteomes" id="UP000324853"/>
    </source>
</evidence>
<evidence type="ECO:0000256" key="3">
    <source>
        <dbReference type="ARBA" id="ARBA00022801"/>
    </source>
</evidence>
<dbReference type="GO" id="GO:0016788">
    <property type="term" value="F:hydrolase activity, acting on ester bonds"/>
    <property type="evidence" value="ECO:0007669"/>
    <property type="project" value="InterPro"/>
</dbReference>
<keyword evidence="2" id="KW-0479">Metal-binding</keyword>
<sequence>MSANPRVTTDCNYEVSGKQFGYLDVPSSRNDSAWGLVRLPICVIRNAQGPTVLLTGGSHGDEYEGPLSLLKLARSLSPADVRGRIIILPMLNYPAVLGGTRVSPIDGVNMNRAFPGRSDGTLSQLIAHYLTRVCLDSS</sequence>
<comment type="cofactor">
    <cofactor evidence="1">
        <name>Zn(2+)</name>
        <dbReference type="ChEBI" id="CHEBI:29105"/>
    </cofactor>
</comment>
<keyword evidence="4" id="KW-0862">Zinc</keyword>
<name>A0A5S4VZ00_9BRAD</name>
<keyword evidence="7" id="KW-1185">Reference proteome</keyword>
<evidence type="ECO:0000256" key="2">
    <source>
        <dbReference type="ARBA" id="ARBA00022723"/>
    </source>
</evidence>
<dbReference type="InterPro" id="IPR055438">
    <property type="entry name" value="AstE_AspA_cat"/>
</dbReference>
<feature type="domain" description="Succinylglutamate desuccinylase/Aspartoacylase catalytic" evidence="5">
    <location>
        <begin position="48"/>
        <end position="128"/>
    </location>
</feature>
<evidence type="ECO:0000313" key="6">
    <source>
        <dbReference type="EMBL" id="TYL70690.1"/>
    </source>
</evidence>
<dbReference type="SUPFAM" id="SSF53187">
    <property type="entry name" value="Zn-dependent exopeptidases"/>
    <property type="match status" value="1"/>
</dbReference>
<dbReference type="AlphaFoldDB" id="A0A5S4VZ00"/>
<dbReference type="InterPro" id="IPR053138">
    <property type="entry name" value="N-alpha-Ac-DABA_deacetylase"/>
</dbReference>
<dbReference type="Gene3D" id="3.40.630.10">
    <property type="entry name" value="Zn peptidases"/>
    <property type="match status" value="1"/>
</dbReference>
<dbReference type="OrthoDB" id="9782876at2"/>
<dbReference type="PANTHER" id="PTHR37326">
    <property type="entry name" value="BLL3975 PROTEIN"/>
    <property type="match status" value="1"/>
</dbReference>
<dbReference type="Pfam" id="PF24827">
    <property type="entry name" value="AstE_AspA_cat"/>
    <property type="match status" value="1"/>
</dbReference>
<dbReference type="EMBL" id="VSSR01000128">
    <property type="protein sequence ID" value="TYL70690.1"/>
    <property type="molecule type" value="Genomic_DNA"/>
</dbReference>
<accession>A0A5S4VZ00</accession>
<evidence type="ECO:0000259" key="5">
    <source>
        <dbReference type="Pfam" id="PF24827"/>
    </source>
</evidence>
<evidence type="ECO:0000256" key="4">
    <source>
        <dbReference type="ARBA" id="ARBA00022833"/>
    </source>
</evidence>
<dbReference type="GO" id="GO:0046872">
    <property type="term" value="F:metal ion binding"/>
    <property type="evidence" value="ECO:0007669"/>
    <property type="project" value="UniProtKB-KW"/>
</dbReference>
<reference evidence="6 7" key="1">
    <citation type="submission" date="2019-08" db="EMBL/GenBank/DDBJ databases">
        <title>Bradyrhizobium hipponensis sp. nov., a rhizobium isolated from a Lupinus angustifolius root nodule in Tunisia.</title>
        <authorList>
            <person name="Off K."/>
            <person name="Rejili M."/>
            <person name="Mars M."/>
            <person name="Brachmann A."/>
            <person name="Marin M."/>
        </authorList>
    </citation>
    <scope>NUCLEOTIDE SEQUENCE [LARGE SCALE GENOMIC DNA]</scope>
    <source>
        <strain evidence="6 7">CTAW11</strain>
    </source>
</reference>
<proteinExistence type="predicted"/>
<dbReference type="Proteomes" id="UP000324853">
    <property type="component" value="Unassembled WGS sequence"/>
</dbReference>
<protein>
    <recommendedName>
        <fullName evidence="5">Succinylglutamate desuccinylase/Aspartoacylase catalytic domain-containing protein</fullName>
    </recommendedName>
</protein>